<keyword evidence="11" id="KW-1185">Reference proteome</keyword>
<evidence type="ECO:0000256" key="4">
    <source>
        <dbReference type="ARBA" id="ARBA00022475"/>
    </source>
</evidence>
<dbReference type="EMBL" id="CP091092">
    <property type="protein sequence ID" value="WFN36523.1"/>
    <property type="molecule type" value="Genomic_DNA"/>
</dbReference>
<dbReference type="Proteomes" id="UP001218895">
    <property type="component" value="Chromosome"/>
</dbReference>
<keyword evidence="5 8" id="KW-0812">Transmembrane</keyword>
<evidence type="ECO:0000256" key="3">
    <source>
        <dbReference type="ARBA" id="ARBA00022448"/>
    </source>
</evidence>
<keyword evidence="7 8" id="KW-0472">Membrane</keyword>
<name>A0AAF0JTM5_9EURY</name>
<reference evidence="10" key="1">
    <citation type="submission" date="2022-01" db="EMBL/GenBank/DDBJ databases">
        <title>Complete genome of Methanomicrobium antiquum DSM 21220.</title>
        <authorList>
            <person name="Chen S.-C."/>
            <person name="You Y.-T."/>
            <person name="Zhou Y.-Z."/>
            <person name="Lai M.-C."/>
        </authorList>
    </citation>
    <scope>NUCLEOTIDE SEQUENCE</scope>
    <source>
        <strain evidence="10">DSM 21220</strain>
    </source>
</reference>
<evidence type="ECO:0000256" key="1">
    <source>
        <dbReference type="ARBA" id="ARBA00004651"/>
    </source>
</evidence>
<dbReference type="KEGG" id="manq:L1994_10320"/>
<feature type="transmembrane region" description="Helical" evidence="8">
    <location>
        <begin position="328"/>
        <end position="352"/>
    </location>
</feature>
<comment type="subcellular location">
    <subcellularLocation>
        <location evidence="1">Cell membrane</location>
        <topology evidence="1">Multi-pass membrane protein</topology>
    </subcellularLocation>
</comment>
<evidence type="ECO:0000259" key="9">
    <source>
        <dbReference type="Pfam" id="PF03600"/>
    </source>
</evidence>
<organism evidence="10 11">
    <name type="scientific">Methanomicrobium antiquum</name>
    <dbReference type="NCBI Taxonomy" id="487686"/>
    <lineage>
        <taxon>Archaea</taxon>
        <taxon>Methanobacteriati</taxon>
        <taxon>Methanobacteriota</taxon>
        <taxon>Stenosarchaea group</taxon>
        <taxon>Methanomicrobia</taxon>
        <taxon>Methanomicrobiales</taxon>
        <taxon>Methanomicrobiaceae</taxon>
        <taxon>Methanomicrobium</taxon>
    </lineage>
</organism>
<feature type="transmembrane region" description="Helical" evidence="8">
    <location>
        <begin position="225"/>
        <end position="243"/>
    </location>
</feature>
<dbReference type="InterPro" id="IPR000802">
    <property type="entry name" value="Arsenical_pump_ArsB"/>
</dbReference>
<gene>
    <name evidence="10" type="ORF">L1994_10320</name>
</gene>
<protein>
    <submittedName>
        <fullName evidence="10">Anion transporter</fullName>
    </submittedName>
</protein>
<feature type="transmembrane region" description="Helical" evidence="8">
    <location>
        <begin position="199"/>
        <end position="219"/>
    </location>
</feature>
<dbReference type="GO" id="GO:0015105">
    <property type="term" value="F:arsenite transmembrane transporter activity"/>
    <property type="evidence" value="ECO:0007669"/>
    <property type="project" value="InterPro"/>
</dbReference>
<sequence>MLLGALAVLITGEISPVSALFAINYDVLIFLFGVFVAGEALFQSGALIPLMERVFKGIKSRGNFFLVLIFGSGFLSAFLMNDTVAIIGTVFVILLAKKTDIPSEMLLLALAFSVTTGSVLSPVGNPQNLLIASGAGLENPFLIFAEYLLIPTIISLFLIYPALKFFYPYRPEDKTSFVFDESEKFSADVCVLDKNLSKISALSIIILFVMIFLKIIAGFFGYSEYFPLTLIAVFTALPVIVLSKKRLFILKNIDWQTLVFFSAMFVLMQSVWSAGFIQGIFTGSENLLLSNGGIFISGVLLSQILSNVPFVALFMPLLLIMESPESSYMALAAGSTLAGNLLLFGAASNIIIVQNAEKRGEKLSFLRFARVGIPLTIAQSAVYIIWLVYIMP</sequence>
<feature type="transmembrane region" description="Helical" evidence="8">
    <location>
        <begin position="372"/>
        <end position="391"/>
    </location>
</feature>
<dbReference type="Pfam" id="PF03600">
    <property type="entry name" value="CitMHS"/>
    <property type="match status" value="1"/>
</dbReference>
<dbReference type="PANTHER" id="PTHR43302">
    <property type="entry name" value="TRANSPORTER ARSB-RELATED"/>
    <property type="match status" value="1"/>
</dbReference>
<proteinExistence type="inferred from homology"/>
<keyword evidence="4" id="KW-1003">Cell membrane</keyword>
<dbReference type="AlphaFoldDB" id="A0AAF0JTM5"/>
<comment type="similarity">
    <text evidence="2">Belongs to the CitM (TC 2.A.11) transporter family.</text>
</comment>
<feature type="transmembrane region" description="Helical" evidence="8">
    <location>
        <begin position="293"/>
        <end position="321"/>
    </location>
</feature>
<feature type="transmembrane region" description="Helical" evidence="8">
    <location>
        <begin position="29"/>
        <end position="51"/>
    </location>
</feature>
<evidence type="ECO:0000256" key="2">
    <source>
        <dbReference type="ARBA" id="ARBA00009843"/>
    </source>
</evidence>
<feature type="transmembrane region" description="Helical" evidence="8">
    <location>
        <begin position="147"/>
        <end position="167"/>
    </location>
</feature>
<evidence type="ECO:0000313" key="10">
    <source>
        <dbReference type="EMBL" id="WFN36523.1"/>
    </source>
</evidence>
<feature type="transmembrane region" description="Helical" evidence="8">
    <location>
        <begin position="63"/>
        <end position="96"/>
    </location>
</feature>
<evidence type="ECO:0000256" key="8">
    <source>
        <dbReference type="SAM" id="Phobius"/>
    </source>
</evidence>
<dbReference type="InterPro" id="IPR004680">
    <property type="entry name" value="Cit_transptr-like_dom"/>
</dbReference>
<evidence type="ECO:0000313" key="11">
    <source>
        <dbReference type="Proteomes" id="UP001218895"/>
    </source>
</evidence>
<accession>A0AAF0JTM5</accession>
<dbReference type="PRINTS" id="PR00758">
    <property type="entry name" value="ARSENICPUMP"/>
</dbReference>
<dbReference type="GO" id="GO:0005886">
    <property type="term" value="C:plasma membrane"/>
    <property type="evidence" value="ECO:0007669"/>
    <property type="project" value="UniProtKB-SubCell"/>
</dbReference>
<keyword evidence="3" id="KW-0813">Transport</keyword>
<evidence type="ECO:0000256" key="5">
    <source>
        <dbReference type="ARBA" id="ARBA00022692"/>
    </source>
</evidence>
<keyword evidence="6 8" id="KW-1133">Transmembrane helix</keyword>
<feature type="transmembrane region" description="Helical" evidence="8">
    <location>
        <begin position="255"/>
        <end position="281"/>
    </location>
</feature>
<dbReference type="PANTHER" id="PTHR43302:SF5">
    <property type="entry name" value="TRANSPORTER ARSB-RELATED"/>
    <property type="match status" value="1"/>
</dbReference>
<feature type="domain" description="Citrate transporter-like" evidence="9">
    <location>
        <begin position="1"/>
        <end position="321"/>
    </location>
</feature>
<evidence type="ECO:0000256" key="7">
    <source>
        <dbReference type="ARBA" id="ARBA00023136"/>
    </source>
</evidence>
<evidence type="ECO:0000256" key="6">
    <source>
        <dbReference type="ARBA" id="ARBA00022989"/>
    </source>
</evidence>